<keyword evidence="4" id="KW-0969">Cilium</keyword>
<dbReference type="GO" id="GO:0005829">
    <property type="term" value="C:cytosol"/>
    <property type="evidence" value="ECO:0007669"/>
    <property type="project" value="TreeGrafter"/>
</dbReference>
<dbReference type="PANTHER" id="PTHR43384">
    <property type="entry name" value="SEPTUM SITE-DETERMINING PROTEIN MIND HOMOLOG, CHLOROPLASTIC-RELATED"/>
    <property type="match status" value="1"/>
</dbReference>
<dbReference type="SUPFAM" id="SSF52540">
    <property type="entry name" value="P-loop containing nucleoside triphosphate hydrolases"/>
    <property type="match status" value="1"/>
</dbReference>
<dbReference type="PANTHER" id="PTHR43384:SF4">
    <property type="entry name" value="CELLULOSE BIOSYNTHESIS PROTEIN BCSQ-RELATED"/>
    <property type="match status" value="1"/>
</dbReference>
<dbReference type="InterPro" id="IPR050625">
    <property type="entry name" value="ParA/MinD_ATPase"/>
</dbReference>
<dbReference type="GO" id="GO:0051782">
    <property type="term" value="P:negative regulation of cell division"/>
    <property type="evidence" value="ECO:0007669"/>
    <property type="project" value="TreeGrafter"/>
</dbReference>
<accession>A0A3B1BWQ8</accession>
<evidence type="ECO:0000259" key="3">
    <source>
        <dbReference type="Pfam" id="PF01656"/>
    </source>
</evidence>
<keyword evidence="4" id="KW-0966">Cell projection</keyword>
<protein>
    <submittedName>
        <fullName evidence="4">Flagellar synthesis regulator FleN</fullName>
    </submittedName>
</protein>
<dbReference type="GO" id="GO:0016887">
    <property type="term" value="F:ATP hydrolysis activity"/>
    <property type="evidence" value="ECO:0007669"/>
    <property type="project" value="TreeGrafter"/>
</dbReference>
<dbReference type="GO" id="GO:0009898">
    <property type="term" value="C:cytoplasmic side of plasma membrane"/>
    <property type="evidence" value="ECO:0007669"/>
    <property type="project" value="TreeGrafter"/>
</dbReference>
<evidence type="ECO:0000256" key="2">
    <source>
        <dbReference type="ARBA" id="ARBA00022840"/>
    </source>
</evidence>
<feature type="domain" description="CobQ/CobB/MinD/ParA nucleotide binding" evidence="3">
    <location>
        <begin position="17"/>
        <end position="285"/>
    </location>
</feature>
<dbReference type="Pfam" id="PF01656">
    <property type="entry name" value="CbiA"/>
    <property type="match status" value="1"/>
</dbReference>
<keyword evidence="2" id="KW-0067">ATP-binding</keyword>
<dbReference type="AlphaFoldDB" id="A0A3B1BWQ8"/>
<name>A0A3B1BWQ8_9ZZZZ</name>
<evidence type="ECO:0000313" key="4">
    <source>
        <dbReference type="EMBL" id="VAX18941.1"/>
    </source>
</evidence>
<dbReference type="GO" id="GO:0005524">
    <property type="term" value="F:ATP binding"/>
    <property type="evidence" value="ECO:0007669"/>
    <property type="project" value="UniProtKB-KW"/>
</dbReference>
<dbReference type="InterPro" id="IPR027417">
    <property type="entry name" value="P-loop_NTPase"/>
</dbReference>
<dbReference type="EMBL" id="UOGB01000128">
    <property type="protein sequence ID" value="VAX18941.1"/>
    <property type="molecule type" value="Genomic_DNA"/>
</dbReference>
<evidence type="ECO:0000256" key="1">
    <source>
        <dbReference type="ARBA" id="ARBA00022741"/>
    </source>
</evidence>
<reference evidence="4" key="1">
    <citation type="submission" date="2018-06" db="EMBL/GenBank/DDBJ databases">
        <authorList>
            <person name="Zhirakovskaya E."/>
        </authorList>
    </citation>
    <scope>NUCLEOTIDE SEQUENCE</scope>
</reference>
<dbReference type="InterPro" id="IPR002586">
    <property type="entry name" value="CobQ/CobB/MinD/ParA_Nub-bd_dom"/>
</dbReference>
<gene>
    <name evidence="4" type="ORF">MNBD_NITROSPINAE03-432</name>
</gene>
<proteinExistence type="predicted"/>
<dbReference type="Gene3D" id="3.40.50.300">
    <property type="entry name" value="P-loop containing nucleotide triphosphate hydrolases"/>
    <property type="match status" value="1"/>
</dbReference>
<sequence length="321" mass="35071">MESDNEACVNNQQVSWAFASGKGGVGKTFLVAGLGIILAQKGCDVIILDGDLGGANLHTALGVDPPEKTLSDFTSGKTGRLDELVVDTPYENLRMISGAYNNLGGANPNFTTKYKLFKHFKSLKCDYLLIDGGSGTSFNSIDLFLSTDLGALVVTPDRSAMELTYRFIKALIFRRLKAEADWPLFEGFIDEGLKESRSGDMIEAAGKVLDKIAKSASPLAERLEKEIFNLNTQIIVNNARDYQDQSLGPAVCDVIDKFYSPSCGYLGYVPYDQRVITSGNNGKPFVVEYKSSETVARLLLVLEELLKVTQAFSNKSQMNLI</sequence>
<keyword evidence="1" id="KW-0547">Nucleotide-binding</keyword>
<organism evidence="4">
    <name type="scientific">hydrothermal vent metagenome</name>
    <dbReference type="NCBI Taxonomy" id="652676"/>
    <lineage>
        <taxon>unclassified sequences</taxon>
        <taxon>metagenomes</taxon>
        <taxon>ecological metagenomes</taxon>
    </lineage>
</organism>
<keyword evidence="4" id="KW-0282">Flagellum</keyword>